<dbReference type="KEGG" id="ehx:EMIHUDRAFT_416928"/>
<dbReference type="AlphaFoldDB" id="A0A0D3I928"/>
<dbReference type="PROSITE" id="PS51725">
    <property type="entry name" value="ABM"/>
    <property type="match status" value="1"/>
</dbReference>
<organism evidence="2 3">
    <name type="scientific">Emiliania huxleyi (strain CCMP1516)</name>
    <dbReference type="NCBI Taxonomy" id="280463"/>
    <lineage>
        <taxon>Eukaryota</taxon>
        <taxon>Haptista</taxon>
        <taxon>Haptophyta</taxon>
        <taxon>Prymnesiophyceae</taxon>
        <taxon>Isochrysidales</taxon>
        <taxon>Noelaerhabdaceae</taxon>
        <taxon>Emiliania</taxon>
    </lineage>
</organism>
<proteinExistence type="predicted"/>
<dbReference type="eggNOG" id="ENOG502S29S">
    <property type="taxonomic scope" value="Eukaryota"/>
</dbReference>
<dbReference type="OMA" id="LCFVWSE"/>
<dbReference type="GeneID" id="17253894"/>
<dbReference type="Proteomes" id="UP000013827">
    <property type="component" value="Unassembled WGS sequence"/>
</dbReference>
<dbReference type="SUPFAM" id="SSF54909">
    <property type="entry name" value="Dimeric alpha+beta barrel"/>
    <property type="match status" value="1"/>
</dbReference>
<reference evidence="2" key="2">
    <citation type="submission" date="2024-10" db="UniProtKB">
        <authorList>
            <consortium name="EnsemblProtists"/>
        </authorList>
    </citation>
    <scope>IDENTIFICATION</scope>
</reference>
<evidence type="ECO:0000313" key="3">
    <source>
        <dbReference type="Proteomes" id="UP000013827"/>
    </source>
</evidence>
<feature type="domain" description="ABM" evidence="1">
    <location>
        <begin position="9"/>
        <end position="103"/>
    </location>
</feature>
<dbReference type="HOGENOM" id="CLU_160066_0_0_1"/>
<dbReference type="InterPro" id="IPR007138">
    <property type="entry name" value="ABM_dom"/>
</dbReference>
<reference evidence="3" key="1">
    <citation type="journal article" date="2013" name="Nature">
        <title>Pan genome of the phytoplankton Emiliania underpins its global distribution.</title>
        <authorList>
            <person name="Read B.A."/>
            <person name="Kegel J."/>
            <person name="Klute M.J."/>
            <person name="Kuo A."/>
            <person name="Lefebvre S.C."/>
            <person name="Maumus F."/>
            <person name="Mayer C."/>
            <person name="Miller J."/>
            <person name="Monier A."/>
            <person name="Salamov A."/>
            <person name="Young J."/>
            <person name="Aguilar M."/>
            <person name="Claverie J.M."/>
            <person name="Frickenhaus S."/>
            <person name="Gonzalez K."/>
            <person name="Herman E.K."/>
            <person name="Lin Y.C."/>
            <person name="Napier J."/>
            <person name="Ogata H."/>
            <person name="Sarno A.F."/>
            <person name="Shmutz J."/>
            <person name="Schroeder D."/>
            <person name="de Vargas C."/>
            <person name="Verret F."/>
            <person name="von Dassow P."/>
            <person name="Valentin K."/>
            <person name="Van de Peer Y."/>
            <person name="Wheeler G."/>
            <person name="Dacks J.B."/>
            <person name="Delwiche C.F."/>
            <person name="Dyhrman S.T."/>
            <person name="Glockner G."/>
            <person name="John U."/>
            <person name="Richards T."/>
            <person name="Worden A.Z."/>
            <person name="Zhang X."/>
            <person name="Grigoriev I.V."/>
            <person name="Allen A.E."/>
            <person name="Bidle K."/>
            <person name="Borodovsky M."/>
            <person name="Bowler C."/>
            <person name="Brownlee C."/>
            <person name="Cock J.M."/>
            <person name="Elias M."/>
            <person name="Gladyshev V.N."/>
            <person name="Groth M."/>
            <person name="Guda C."/>
            <person name="Hadaegh A."/>
            <person name="Iglesias-Rodriguez M.D."/>
            <person name="Jenkins J."/>
            <person name="Jones B.M."/>
            <person name="Lawson T."/>
            <person name="Leese F."/>
            <person name="Lindquist E."/>
            <person name="Lobanov A."/>
            <person name="Lomsadze A."/>
            <person name="Malik S.B."/>
            <person name="Marsh M.E."/>
            <person name="Mackinder L."/>
            <person name="Mock T."/>
            <person name="Mueller-Roeber B."/>
            <person name="Pagarete A."/>
            <person name="Parker M."/>
            <person name="Probert I."/>
            <person name="Quesneville H."/>
            <person name="Raines C."/>
            <person name="Rensing S.A."/>
            <person name="Riano-Pachon D.M."/>
            <person name="Richier S."/>
            <person name="Rokitta S."/>
            <person name="Shiraiwa Y."/>
            <person name="Soanes D.M."/>
            <person name="van der Giezen M."/>
            <person name="Wahlund T.M."/>
            <person name="Williams B."/>
            <person name="Wilson W."/>
            <person name="Wolfe G."/>
            <person name="Wurch L.L."/>
        </authorList>
    </citation>
    <scope>NUCLEOTIDE SEQUENCE</scope>
</reference>
<sequence>MPFGESTPFILIARCHVKQDCLAATRPPPDAQVADKAVKESEPGMLHHTFDQDPTDPLAFTWSEVYKDDASLLCHLTNPPLVKFVEQHGEMGDDFSVEIYGTIAPATKEACNALPFPVKYFDTKFGYSRVA</sequence>
<dbReference type="PaxDb" id="2903-EOD07763"/>
<accession>A0A0D3I928</accession>
<name>A0A0D3I928_EMIH1</name>
<dbReference type="RefSeq" id="XP_005760192.1">
    <property type="nucleotide sequence ID" value="XM_005760135.1"/>
</dbReference>
<dbReference type="EnsemblProtists" id="EOD07763">
    <property type="protein sequence ID" value="EOD07763"/>
    <property type="gene ID" value="EMIHUDRAFT_416928"/>
</dbReference>
<evidence type="ECO:0000259" key="1">
    <source>
        <dbReference type="PROSITE" id="PS51725"/>
    </source>
</evidence>
<dbReference type="InterPro" id="IPR011008">
    <property type="entry name" value="Dimeric_a/b-barrel"/>
</dbReference>
<protein>
    <recommendedName>
        <fullName evidence="1">ABM domain-containing protein</fullName>
    </recommendedName>
</protein>
<dbReference type="Gene3D" id="3.30.70.100">
    <property type="match status" value="1"/>
</dbReference>
<evidence type="ECO:0000313" key="2">
    <source>
        <dbReference type="EnsemblProtists" id="EOD07763"/>
    </source>
</evidence>
<keyword evidence="3" id="KW-1185">Reference proteome</keyword>